<feature type="compositionally biased region" description="Basic and acidic residues" evidence="1">
    <location>
        <begin position="1"/>
        <end position="49"/>
    </location>
</feature>
<dbReference type="AlphaFoldDB" id="A0A2P2GKY4"/>
<protein>
    <submittedName>
        <fullName evidence="2">Uncharacterized protein</fullName>
    </submittedName>
</protein>
<dbReference type="Proteomes" id="UP000265325">
    <property type="component" value="Unassembled WGS sequence"/>
</dbReference>
<dbReference type="OrthoDB" id="4251012at2"/>
<reference evidence="2 3" key="1">
    <citation type="submission" date="2015-05" db="EMBL/GenBank/DDBJ databases">
        <title>Draft Genome assembly of Streptomyces showdoensis.</title>
        <authorList>
            <person name="Thapa K.K."/>
            <person name="Metsa-Ketela M."/>
        </authorList>
    </citation>
    <scope>NUCLEOTIDE SEQUENCE [LARGE SCALE GENOMIC DNA]</scope>
    <source>
        <strain evidence="2 3">ATCC 15227</strain>
    </source>
</reference>
<evidence type="ECO:0000313" key="3">
    <source>
        <dbReference type="Proteomes" id="UP000265325"/>
    </source>
</evidence>
<accession>A0A2P2GKY4</accession>
<proteinExistence type="predicted"/>
<name>A0A2P2GKY4_STREW</name>
<comment type="caution">
    <text evidence="2">The sequence shown here is derived from an EMBL/GenBank/DDBJ whole genome shotgun (WGS) entry which is preliminary data.</text>
</comment>
<organism evidence="2 3">
    <name type="scientific">Streptomyces showdoensis</name>
    <dbReference type="NCBI Taxonomy" id="68268"/>
    <lineage>
        <taxon>Bacteria</taxon>
        <taxon>Bacillati</taxon>
        <taxon>Actinomycetota</taxon>
        <taxon>Actinomycetes</taxon>
        <taxon>Kitasatosporales</taxon>
        <taxon>Streptomycetaceae</taxon>
        <taxon>Streptomyces</taxon>
    </lineage>
</organism>
<dbReference type="EMBL" id="LAQS01000029">
    <property type="protein sequence ID" value="KKZ72172.1"/>
    <property type="molecule type" value="Genomic_DNA"/>
</dbReference>
<keyword evidence="3" id="KW-1185">Reference proteome</keyword>
<sequence length="61" mass="7269">MGFFSKRPEINHAEQDRQLQRDKRDAGRRLNEIRDRIDTGSATREDKRIFNATRKRGGRIK</sequence>
<gene>
    <name evidence="2" type="ORF">VO63_19450</name>
</gene>
<dbReference type="RefSeq" id="WP_046909127.1">
    <property type="nucleotide sequence ID" value="NZ_BAAAXG010000026.1"/>
</dbReference>
<feature type="region of interest" description="Disordered" evidence="1">
    <location>
        <begin position="1"/>
        <end position="61"/>
    </location>
</feature>
<evidence type="ECO:0000313" key="2">
    <source>
        <dbReference type="EMBL" id="KKZ72172.1"/>
    </source>
</evidence>
<evidence type="ECO:0000256" key="1">
    <source>
        <dbReference type="SAM" id="MobiDB-lite"/>
    </source>
</evidence>